<sequence length="401" mass="46291">MINIDKTTKIGSILEKEEMFEVFLSNGFKAESKDELINLLGKDTMLQTVLKVRNINIELFINALNEKISEEEVEENFNDIYYDETKELNFLGSSICPLRKTFNDNLKETLENYRKETGKTFNCYVHTGHGDDNSKYDDIWQEKDIDKFPDIVLSKGFDDFYKKEFIDNLVSKGYFKSVNSSNIDKTFIEAGCLDEDYTMYGAFLDALLIDKKRLGDLPVPKTWGDLLNPMYRDMIITIKKGEELSTAIPLYLYKEYGEDSIKQYALNVKGIIHSPKMARLIGTNSEEAGAIYTMPLIFAKSCVKEGLELVIPEDGAMIYPFAMLVKKGKEEELKLLIDYVFDNYGLNLIQSHALSLSPNIENPTLKEHKLKWLGWDFIKSRDMGELEEHIKKEFYNVWNAK</sequence>
<keyword evidence="1" id="KW-0732">Signal</keyword>
<accession>K0B1H7</accession>
<name>K0B1H7_GOTA9</name>
<protein>
    <submittedName>
        <fullName evidence="2">Fe3+ ABC transporter periplasmic binding-like protein</fullName>
    </submittedName>
</protein>
<keyword evidence="3" id="KW-1185">Reference proteome</keyword>
<dbReference type="KEGG" id="cad:Curi_c19120"/>
<dbReference type="OrthoDB" id="9766989at2"/>
<evidence type="ECO:0000313" key="2">
    <source>
        <dbReference type="EMBL" id="AFS78917.1"/>
    </source>
</evidence>
<evidence type="ECO:0000256" key="1">
    <source>
        <dbReference type="ARBA" id="ARBA00022729"/>
    </source>
</evidence>
<dbReference type="SUPFAM" id="SSF53850">
    <property type="entry name" value="Periplasmic binding protein-like II"/>
    <property type="match status" value="1"/>
</dbReference>
<dbReference type="EMBL" id="CP003326">
    <property type="protein sequence ID" value="AFS78917.1"/>
    <property type="molecule type" value="Genomic_DNA"/>
</dbReference>
<dbReference type="Pfam" id="PF13343">
    <property type="entry name" value="SBP_bac_6"/>
    <property type="match status" value="1"/>
</dbReference>
<dbReference type="PANTHER" id="PTHR30006:SF2">
    <property type="entry name" value="ABC TRANSPORTER SUBSTRATE-BINDING PROTEIN"/>
    <property type="match status" value="1"/>
</dbReference>
<reference evidence="2 3" key="1">
    <citation type="journal article" date="2012" name="PLoS ONE">
        <title>The purine-utilizing bacterium Clostridium acidurici 9a: a genome-guided metabolic reconsideration.</title>
        <authorList>
            <person name="Hartwich K."/>
            <person name="Poehlein A."/>
            <person name="Daniel R."/>
        </authorList>
    </citation>
    <scope>NUCLEOTIDE SEQUENCE [LARGE SCALE GENOMIC DNA]</scope>
    <source>
        <strain evidence="3">ATCC 7906 / DSM 604 / BCRC 14475 / CIP 104303 / KCTC 5404 / NCIMB 10678 / 9a</strain>
    </source>
</reference>
<proteinExistence type="predicted"/>
<dbReference type="Proteomes" id="UP000006094">
    <property type="component" value="Chromosome"/>
</dbReference>
<evidence type="ECO:0000313" key="3">
    <source>
        <dbReference type="Proteomes" id="UP000006094"/>
    </source>
</evidence>
<dbReference type="AlphaFoldDB" id="K0B1H7"/>
<gene>
    <name evidence="2" type="ordered locus">Curi_c19120</name>
</gene>
<dbReference type="Gene3D" id="3.40.190.10">
    <property type="entry name" value="Periplasmic binding protein-like II"/>
    <property type="match status" value="2"/>
</dbReference>
<organism evidence="2 3">
    <name type="scientific">Gottschalkia acidurici (strain ATCC 7906 / DSM 604 / BCRC 14475 / CIP 104303 / KCTC 5404 / NCIMB 10678 / 9a)</name>
    <name type="common">Clostridium acidurici</name>
    <dbReference type="NCBI Taxonomy" id="1128398"/>
    <lineage>
        <taxon>Bacteria</taxon>
        <taxon>Bacillati</taxon>
        <taxon>Bacillota</taxon>
        <taxon>Tissierellia</taxon>
        <taxon>Tissierellales</taxon>
        <taxon>Gottschalkiaceae</taxon>
        <taxon>Gottschalkia</taxon>
    </lineage>
</organism>
<dbReference type="Gene3D" id="1.10.3910.10">
    <property type="entry name" value="SP0561-like"/>
    <property type="match status" value="1"/>
</dbReference>
<dbReference type="InterPro" id="IPR038062">
    <property type="entry name" value="ScdA-like_N_sf"/>
</dbReference>
<dbReference type="RefSeq" id="WP_014968053.1">
    <property type="nucleotide sequence ID" value="NC_018664.1"/>
</dbReference>
<dbReference type="eggNOG" id="COG1840">
    <property type="taxonomic scope" value="Bacteria"/>
</dbReference>
<dbReference type="PANTHER" id="PTHR30006">
    <property type="entry name" value="THIAMINE-BINDING PERIPLASMIC PROTEIN-RELATED"/>
    <property type="match status" value="1"/>
</dbReference>
<dbReference type="SUPFAM" id="SSF140683">
    <property type="entry name" value="SP0561-like"/>
    <property type="match status" value="1"/>
</dbReference>
<dbReference type="STRING" id="1128398.Curi_c19120"/>
<dbReference type="HOGENOM" id="CLU_055408_0_0_9"/>